<feature type="binding site" evidence="12">
    <location>
        <position position="29"/>
    </location>
    <ligand>
        <name>Zn(2+)</name>
        <dbReference type="ChEBI" id="CHEBI:29105"/>
    </ligand>
</feature>
<evidence type="ECO:0000313" key="14">
    <source>
        <dbReference type="EMBL" id="TQS84693.1"/>
    </source>
</evidence>
<dbReference type="HAMAP" id="MF_00041">
    <property type="entry name" value="Cys_tRNA_synth"/>
    <property type="match status" value="1"/>
</dbReference>
<dbReference type="GeneID" id="41323289"/>
<dbReference type="SUPFAM" id="SSF52374">
    <property type="entry name" value="Nucleotidylyl transferase"/>
    <property type="match status" value="1"/>
</dbReference>
<evidence type="ECO:0000256" key="3">
    <source>
        <dbReference type="ARBA" id="ARBA00022490"/>
    </source>
</evidence>
<evidence type="ECO:0000256" key="7">
    <source>
        <dbReference type="ARBA" id="ARBA00022833"/>
    </source>
</evidence>
<keyword evidence="7 12" id="KW-0862">Zinc</keyword>
<comment type="similarity">
    <text evidence="2 12">Belongs to the class-I aminoacyl-tRNA synthetase family.</text>
</comment>
<dbReference type="Pfam" id="PF01406">
    <property type="entry name" value="tRNA-synt_1e"/>
    <property type="match status" value="1"/>
</dbReference>
<evidence type="ECO:0000256" key="1">
    <source>
        <dbReference type="ARBA" id="ARBA00004496"/>
    </source>
</evidence>
<dbReference type="InterPro" id="IPR015803">
    <property type="entry name" value="Cys-tRNA-ligase"/>
</dbReference>
<dbReference type="GO" id="GO:0006423">
    <property type="term" value="P:cysteinyl-tRNA aminoacylation"/>
    <property type="evidence" value="ECO:0007669"/>
    <property type="project" value="UniProtKB-UniRule"/>
</dbReference>
<comment type="caution">
    <text evidence="12">Lacks conserved residue(s) required for the propagation of feature annotation.</text>
</comment>
<dbReference type="InterPro" id="IPR032678">
    <property type="entry name" value="tRNA-synt_1_cat_dom"/>
</dbReference>
<dbReference type="OMA" id="IMRWPSP"/>
<comment type="catalytic activity">
    <reaction evidence="11 12">
        <text>tRNA(Cys) + L-cysteine + ATP = L-cysteinyl-tRNA(Cys) + AMP + diphosphate</text>
        <dbReference type="Rhea" id="RHEA:17773"/>
        <dbReference type="Rhea" id="RHEA-COMP:9661"/>
        <dbReference type="Rhea" id="RHEA-COMP:9679"/>
        <dbReference type="ChEBI" id="CHEBI:30616"/>
        <dbReference type="ChEBI" id="CHEBI:33019"/>
        <dbReference type="ChEBI" id="CHEBI:35235"/>
        <dbReference type="ChEBI" id="CHEBI:78442"/>
        <dbReference type="ChEBI" id="CHEBI:78517"/>
        <dbReference type="ChEBI" id="CHEBI:456215"/>
        <dbReference type="EC" id="6.1.1.16"/>
    </reaction>
</comment>
<keyword evidence="4 12" id="KW-0436">Ligase</keyword>
<evidence type="ECO:0000256" key="10">
    <source>
        <dbReference type="ARBA" id="ARBA00023146"/>
    </source>
</evidence>
<evidence type="ECO:0000256" key="11">
    <source>
        <dbReference type="ARBA" id="ARBA00047398"/>
    </source>
</evidence>
<evidence type="ECO:0000256" key="12">
    <source>
        <dbReference type="HAMAP-Rule" id="MF_00041"/>
    </source>
</evidence>
<dbReference type="InterPro" id="IPR009080">
    <property type="entry name" value="tRNAsynth_Ia_anticodon-bd"/>
</dbReference>
<dbReference type="PANTHER" id="PTHR10890">
    <property type="entry name" value="CYSTEINYL-TRNA SYNTHETASE"/>
    <property type="match status" value="1"/>
</dbReference>
<comment type="caution">
    <text evidence="14">The sequence shown here is derived from an EMBL/GenBank/DDBJ whole genome shotgun (WGS) entry which is preliminary data.</text>
</comment>
<dbReference type="Proteomes" id="UP000752814">
    <property type="component" value="Unassembled WGS sequence"/>
</dbReference>
<dbReference type="EC" id="6.1.1.16" evidence="12"/>
<dbReference type="GO" id="GO:0005829">
    <property type="term" value="C:cytosol"/>
    <property type="evidence" value="ECO:0007669"/>
    <property type="project" value="TreeGrafter"/>
</dbReference>
<keyword evidence="10 12" id="KW-0030">Aminoacyl-tRNA synthetase</keyword>
<dbReference type="GO" id="GO:0008270">
    <property type="term" value="F:zinc ion binding"/>
    <property type="evidence" value="ECO:0007669"/>
    <property type="project" value="UniProtKB-UniRule"/>
</dbReference>
<sequence>MALKIFNTLSKQEEEFVPIEDNKVKMYVCGVTVYDDIHMGHARSIIVFDMIAKYLRYRGYDVTHLTNFTDVDDKIINRAAELGIDPLQLSRNYIDRYLEDIDRLGVRRADAYPKASENIDQIICMIEKIIANGYGYVADDGSVYFSVEAVSDYGRLTGQKLEDMQAGARIDVNESKRNPYDFALWKAAKPGEISWTSPWGEGRPGWHIECSAMCTEYLGETIDIHGGGNDLIFPHHENEILQSEAANKKPLANYWIHNGMLQVQDAKMSKSLKNFFTLRDIMEKYSKEEIRFYVLSAHYRGPQIYSESALDEAAASLKRITNVVRELRDSAGKFAGTEDADGIAAHFHDKFIESMDQDFNSRAAISELFELVKETNKLISSNELSNQGAENILSVLEEMDSVFGILPVSASENVSDDLIQILVDVRSELRKLKQYALADSIRDRLKECGIELQDSAEGVKWIHT</sequence>
<keyword evidence="6 12" id="KW-0547">Nucleotide-binding</keyword>
<dbReference type="InterPro" id="IPR014729">
    <property type="entry name" value="Rossmann-like_a/b/a_fold"/>
</dbReference>
<dbReference type="PANTHER" id="PTHR10890:SF3">
    <property type="entry name" value="CYSTEINE--TRNA LIGASE, CYTOPLASMIC"/>
    <property type="match status" value="1"/>
</dbReference>
<organism evidence="14 15">
    <name type="scientific">Candidatus Methanomassiliicoccus intestinalis</name>
    <dbReference type="NCBI Taxonomy" id="1406512"/>
    <lineage>
        <taxon>Archaea</taxon>
        <taxon>Methanobacteriati</taxon>
        <taxon>Thermoplasmatota</taxon>
        <taxon>Thermoplasmata</taxon>
        <taxon>Methanomassiliicoccales</taxon>
        <taxon>Methanomassiliicoccaceae</taxon>
        <taxon>Methanomassiliicoccus</taxon>
    </lineage>
</organism>
<dbReference type="Gene3D" id="1.20.120.1910">
    <property type="entry name" value="Cysteine-tRNA ligase, C-terminal anti-codon recognition domain"/>
    <property type="match status" value="1"/>
</dbReference>
<proteinExistence type="inferred from homology"/>
<dbReference type="Gene3D" id="3.40.50.620">
    <property type="entry name" value="HUPs"/>
    <property type="match status" value="1"/>
</dbReference>
<dbReference type="RefSeq" id="WP_020448757.1">
    <property type="nucleotide sequence ID" value="NZ_CAYAYE010000015.1"/>
</dbReference>
<gene>
    <name evidence="12" type="primary">cysS</name>
    <name evidence="14" type="ORF">A3207_01270</name>
</gene>
<evidence type="ECO:0000256" key="8">
    <source>
        <dbReference type="ARBA" id="ARBA00022840"/>
    </source>
</evidence>
<feature type="binding site" evidence="12">
    <location>
        <position position="235"/>
    </location>
    <ligand>
        <name>Zn(2+)</name>
        <dbReference type="ChEBI" id="CHEBI:29105"/>
    </ligand>
</feature>
<dbReference type="FunFam" id="3.40.50.620:FF:000009">
    <property type="entry name" value="Cysteine--tRNA ligase"/>
    <property type="match status" value="1"/>
</dbReference>
<keyword evidence="9 12" id="KW-0648">Protein biosynthesis</keyword>
<feature type="binding site" evidence="12">
    <location>
        <position position="239"/>
    </location>
    <ligand>
        <name>Zn(2+)</name>
        <dbReference type="ChEBI" id="CHEBI:29105"/>
    </ligand>
</feature>
<dbReference type="PRINTS" id="PR00983">
    <property type="entry name" value="TRNASYNTHCYS"/>
</dbReference>
<keyword evidence="3 12" id="KW-0963">Cytoplasm</keyword>
<feature type="short sequence motif" description="'KMSKS' region" evidence="12">
    <location>
        <begin position="267"/>
        <end position="271"/>
    </location>
</feature>
<dbReference type="EMBL" id="LVVT01000001">
    <property type="protein sequence ID" value="TQS84693.1"/>
    <property type="molecule type" value="Genomic_DNA"/>
</dbReference>
<dbReference type="GO" id="GO:0004817">
    <property type="term" value="F:cysteine-tRNA ligase activity"/>
    <property type="evidence" value="ECO:0007669"/>
    <property type="project" value="UniProtKB-UniRule"/>
</dbReference>
<keyword evidence="8 12" id="KW-0067">ATP-binding</keyword>
<feature type="binding site" evidence="12">
    <location>
        <position position="210"/>
    </location>
    <ligand>
        <name>Zn(2+)</name>
        <dbReference type="ChEBI" id="CHEBI:29105"/>
    </ligand>
</feature>
<evidence type="ECO:0000256" key="2">
    <source>
        <dbReference type="ARBA" id="ARBA00005594"/>
    </source>
</evidence>
<accession>A0A8J8TF98</accession>
<keyword evidence="5 12" id="KW-0479">Metal-binding</keyword>
<protein>
    <recommendedName>
        <fullName evidence="12">Cysteine--tRNA ligase</fullName>
        <ecNumber evidence="12">6.1.1.16</ecNumber>
    </recommendedName>
    <alternativeName>
        <fullName evidence="12">Cysteinyl-tRNA synthetase</fullName>
        <shortName evidence="12">CysRS</shortName>
    </alternativeName>
</protein>
<dbReference type="SUPFAM" id="SSF47323">
    <property type="entry name" value="Anticodon-binding domain of a subclass of class I aminoacyl-tRNA synthetases"/>
    <property type="match status" value="1"/>
</dbReference>
<reference evidence="14" key="1">
    <citation type="submission" date="2016-03" db="EMBL/GenBank/DDBJ databases">
        <authorList>
            <person name="Borrel G."/>
            <person name="Mccann A."/>
            <person name="O'Toole P.W."/>
        </authorList>
    </citation>
    <scope>NUCLEOTIDE SEQUENCE</scope>
    <source>
        <strain evidence="14">183</strain>
    </source>
</reference>
<dbReference type="InterPro" id="IPR015273">
    <property type="entry name" value="Cys-tRNA-synt_Ia_DALR"/>
</dbReference>
<comment type="cofactor">
    <cofactor evidence="12">
        <name>Zn(2+)</name>
        <dbReference type="ChEBI" id="CHEBI:29105"/>
    </cofactor>
    <text evidence="12">Binds 1 zinc ion per subunit.</text>
</comment>
<evidence type="ECO:0000313" key="15">
    <source>
        <dbReference type="Proteomes" id="UP000752814"/>
    </source>
</evidence>
<feature type="binding site" evidence="12">
    <location>
        <position position="270"/>
    </location>
    <ligand>
        <name>ATP</name>
        <dbReference type="ChEBI" id="CHEBI:30616"/>
    </ligand>
</feature>
<evidence type="ECO:0000256" key="4">
    <source>
        <dbReference type="ARBA" id="ARBA00022598"/>
    </source>
</evidence>
<evidence type="ECO:0000256" key="5">
    <source>
        <dbReference type="ARBA" id="ARBA00022723"/>
    </source>
</evidence>
<dbReference type="CDD" id="cd00672">
    <property type="entry name" value="CysRS_core"/>
    <property type="match status" value="1"/>
</dbReference>
<dbReference type="GO" id="GO:0005524">
    <property type="term" value="F:ATP binding"/>
    <property type="evidence" value="ECO:0007669"/>
    <property type="project" value="UniProtKB-UniRule"/>
</dbReference>
<evidence type="ECO:0000256" key="9">
    <source>
        <dbReference type="ARBA" id="ARBA00022917"/>
    </source>
</evidence>
<evidence type="ECO:0000259" key="13">
    <source>
        <dbReference type="SMART" id="SM00840"/>
    </source>
</evidence>
<dbReference type="SMART" id="SM00840">
    <property type="entry name" value="DALR_2"/>
    <property type="match status" value="1"/>
</dbReference>
<dbReference type="NCBIfam" id="TIGR00435">
    <property type="entry name" value="cysS"/>
    <property type="match status" value="1"/>
</dbReference>
<comment type="subcellular location">
    <subcellularLocation>
        <location evidence="1 12">Cytoplasm</location>
    </subcellularLocation>
</comment>
<evidence type="ECO:0000256" key="6">
    <source>
        <dbReference type="ARBA" id="ARBA00022741"/>
    </source>
</evidence>
<dbReference type="AlphaFoldDB" id="A0A8J8TF98"/>
<dbReference type="InterPro" id="IPR024909">
    <property type="entry name" value="Cys-tRNA/MSH_ligase"/>
</dbReference>
<feature type="domain" description="Cysteinyl-tRNA synthetase class Ia DALR" evidence="13">
    <location>
        <begin position="350"/>
        <end position="414"/>
    </location>
</feature>
<dbReference type="Pfam" id="PF09190">
    <property type="entry name" value="DALR_2"/>
    <property type="match status" value="1"/>
</dbReference>
<name>A0A8J8TF98_9ARCH</name>